<dbReference type="InterPro" id="IPR012337">
    <property type="entry name" value="RNaseH-like_sf"/>
</dbReference>
<dbReference type="GeneID" id="103308986"/>
<dbReference type="InterPro" id="IPR025398">
    <property type="entry name" value="DUF4371"/>
</dbReference>
<keyword evidence="1" id="KW-0175">Coiled coil</keyword>
<feature type="coiled-coil region" evidence="1">
    <location>
        <begin position="290"/>
        <end position="328"/>
    </location>
</feature>
<dbReference type="KEGG" id="api:103308986"/>
<dbReference type="EnsemblMetazoa" id="XM_008183382.1">
    <property type="protein sequence ID" value="XP_008181604.1"/>
    <property type="gene ID" value="LOC103308986"/>
</dbReference>
<keyword evidence="5" id="KW-1185">Reference proteome</keyword>
<sequence length="537" mass="61386">MIQYTYASELILVDTPLNSKEGVSWRGRYASDVLSNLSSGHQEQIKKNRTYILHLIDIVLYLGKQGSAFRGHSEGTESLNQGNFKELCNLYEKSVPDFHLIYKQPKNYTSWRIQEQLIEICANHINETILNEISTTGFFAIMCDEARIHKEEQLSICVRYAVEMEVYERFLGFVDVSKGQNANDIVEAIYSYDGASVMSGSMNGVQAKIKEQHPAAVYTHCMVHRLNLVVVDTCKIIKSAQAAFNILEAVYVHFSRPSKNTKLIEIQKKMGLFKSTTVMRVCDTRWVCRYKNCESIINNFESIVKALKEEVEDQADKDVAQLQNKKATLGNSGKIIKGVIASFKNLRSDEAFDRFWLKVQDFADKNNILLTMLPTNEVSKEKLTRKRREPAKLQDYALSHRTGAESENNTSNTIEYWRTTDILKISTASLSAEMLVLKNSLPANFVYEDLKNQCYKSSFPNVYKLVQVGMTIPISSSTCERSFSAMRRLKNWLRTSMGQERFTKLSTLSIERDVTNKIEGEIILQKFAISNRKLYLV</sequence>
<dbReference type="Pfam" id="PF14291">
    <property type="entry name" value="DUF4371"/>
    <property type="match status" value="1"/>
</dbReference>
<evidence type="ECO:0000259" key="2">
    <source>
        <dbReference type="Pfam" id="PF05699"/>
    </source>
</evidence>
<feature type="domain" description="DUF4371" evidence="3">
    <location>
        <begin position="49"/>
        <end position="180"/>
    </location>
</feature>
<organism evidence="4 5">
    <name type="scientific">Acyrthosiphon pisum</name>
    <name type="common">Pea aphid</name>
    <dbReference type="NCBI Taxonomy" id="7029"/>
    <lineage>
        <taxon>Eukaryota</taxon>
        <taxon>Metazoa</taxon>
        <taxon>Ecdysozoa</taxon>
        <taxon>Arthropoda</taxon>
        <taxon>Hexapoda</taxon>
        <taxon>Insecta</taxon>
        <taxon>Pterygota</taxon>
        <taxon>Neoptera</taxon>
        <taxon>Paraneoptera</taxon>
        <taxon>Hemiptera</taxon>
        <taxon>Sternorrhyncha</taxon>
        <taxon>Aphidomorpha</taxon>
        <taxon>Aphidoidea</taxon>
        <taxon>Aphididae</taxon>
        <taxon>Macrosiphini</taxon>
        <taxon>Acyrthosiphon</taxon>
    </lineage>
</organism>
<reference evidence="5" key="1">
    <citation type="submission" date="2010-06" db="EMBL/GenBank/DDBJ databases">
        <authorList>
            <person name="Jiang H."/>
            <person name="Abraham K."/>
            <person name="Ali S."/>
            <person name="Alsbrooks S.L."/>
            <person name="Anim B.N."/>
            <person name="Anosike U.S."/>
            <person name="Attaway T."/>
            <person name="Bandaranaike D.P."/>
            <person name="Battles P.K."/>
            <person name="Bell S.N."/>
            <person name="Bell A.V."/>
            <person name="Beltran B."/>
            <person name="Bickham C."/>
            <person name="Bustamante Y."/>
            <person name="Caleb T."/>
            <person name="Canada A."/>
            <person name="Cardenas V."/>
            <person name="Carter K."/>
            <person name="Chacko J."/>
            <person name="Chandrabose M.N."/>
            <person name="Chavez D."/>
            <person name="Chavez A."/>
            <person name="Chen L."/>
            <person name="Chu H.-S."/>
            <person name="Claassen K.J."/>
            <person name="Cockrell R."/>
            <person name="Collins M."/>
            <person name="Cooper J.A."/>
            <person name="Cree A."/>
            <person name="Curry S.M."/>
            <person name="Da Y."/>
            <person name="Dao M.D."/>
            <person name="Das B."/>
            <person name="Davila M.-L."/>
            <person name="Davy-Carroll L."/>
            <person name="Denson S."/>
            <person name="Dinh H."/>
            <person name="Ebong V.E."/>
            <person name="Edwards J.R."/>
            <person name="Egan A."/>
            <person name="El-Daye J."/>
            <person name="Escobedo L."/>
            <person name="Fernandez S."/>
            <person name="Fernando P.R."/>
            <person name="Flagg N."/>
            <person name="Forbes L.D."/>
            <person name="Fowler R.G."/>
            <person name="Fu Q."/>
            <person name="Gabisi R.A."/>
            <person name="Ganer J."/>
            <person name="Garbino Pronczuk A."/>
            <person name="Garcia R.M."/>
            <person name="Garner T."/>
            <person name="Garrett T.E."/>
            <person name="Gonzalez D.A."/>
            <person name="Hamid H."/>
            <person name="Hawkins E.S."/>
            <person name="Hirani K."/>
            <person name="Hogues M.E."/>
            <person name="Hollins B."/>
            <person name="Hsiao C.-H."/>
            <person name="Jabil R."/>
            <person name="James M.L."/>
            <person name="Jhangiani S.N."/>
            <person name="Johnson B."/>
            <person name="Johnson Q."/>
            <person name="Joshi V."/>
            <person name="Kalu J.B."/>
            <person name="Kam C."/>
            <person name="Kashfia A."/>
            <person name="Keebler J."/>
            <person name="Kisamo H."/>
            <person name="Kovar C.L."/>
            <person name="Lago L.A."/>
            <person name="Lai C.-Y."/>
            <person name="Laidlaw J."/>
            <person name="Lara F."/>
            <person name="Le T.-K."/>
            <person name="Lee S.L."/>
            <person name="Legall F.H."/>
            <person name="Lemon S.J."/>
            <person name="Lewis L.R."/>
            <person name="Li B."/>
            <person name="Liu Y."/>
            <person name="Liu Y.-S."/>
            <person name="Lopez J."/>
            <person name="Lozado R.J."/>
            <person name="Lu J."/>
            <person name="Madu R.C."/>
            <person name="Maheshwari M."/>
            <person name="Maheshwari R."/>
            <person name="Malloy K."/>
            <person name="Martinez E."/>
            <person name="Mathew T."/>
            <person name="Mercado I.C."/>
            <person name="Mercado C."/>
            <person name="Meyer B."/>
            <person name="Montgomery K."/>
            <person name="Morgan M.B."/>
            <person name="Munidasa M."/>
            <person name="Nazareth L.V."/>
            <person name="Nelson J."/>
            <person name="Ng B.M."/>
            <person name="Nguyen N.B."/>
            <person name="Nguyen P.Q."/>
            <person name="Nguyen T."/>
            <person name="Obregon M."/>
            <person name="Okwuonu G.O."/>
            <person name="Onwere C.G."/>
            <person name="Orozco G."/>
            <person name="Parra A."/>
            <person name="Patel S."/>
            <person name="Patil S."/>
            <person name="Perez A."/>
            <person name="Perez Y."/>
            <person name="Pham C."/>
            <person name="Primus E.L."/>
            <person name="Pu L.-L."/>
            <person name="Puazo M."/>
            <person name="Qin X."/>
            <person name="Quiroz J.B."/>
            <person name="Reese J."/>
            <person name="Richards S."/>
            <person name="Rives C.M."/>
            <person name="Robberts R."/>
            <person name="Ruiz S.J."/>
            <person name="Ruiz M.J."/>
            <person name="Santibanez J."/>
            <person name="Schneider B.W."/>
            <person name="Sisson I."/>
            <person name="Smith M."/>
            <person name="Sodergren E."/>
            <person name="Song X.-Z."/>
            <person name="Song B.B."/>
            <person name="Summersgill H."/>
            <person name="Thelus R."/>
            <person name="Thornton R.D."/>
            <person name="Trejos Z.Y."/>
            <person name="Usmani K."/>
            <person name="Vattathil S."/>
            <person name="Villasana D."/>
            <person name="Walker D.L."/>
            <person name="Wang S."/>
            <person name="Wang K."/>
            <person name="White C.S."/>
            <person name="Williams A.C."/>
            <person name="Williamson J."/>
            <person name="Wilson K."/>
            <person name="Woghiren I.O."/>
            <person name="Woodworth J.R."/>
            <person name="Worley K.C."/>
            <person name="Wright R.A."/>
            <person name="Wu W."/>
            <person name="Young L."/>
            <person name="Zhang L."/>
            <person name="Zhang J."/>
            <person name="Zhu Y."/>
            <person name="Muzny D.M."/>
            <person name="Weinstock G."/>
            <person name="Gibbs R.A."/>
        </authorList>
    </citation>
    <scope>NUCLEOTIDE SEQUENCE [LARGE SCALE GENOMIC DNA]</scope>
    <source>
        <strain evidence="5">LSR1</strain>
    </source>
</reference>
<evidence type="ECO:0000259" key="3">
    <source>
        <dbReference type="Pfam" id="PF14291"/>
    </source>
</evidence>
<dbReference type="PANTHER" id="PTHR45749:SF37">
    <property type="entry name" value="OS05G0311600 PROTEIN"/>
    <property type="match status" value="1"/>
</dbReference>
<evidence type="ECO:0008006" key="6">
    <source>
        <dbReference type="Google" id="ProtNLM"/>
    </source>
</evidence>
<feature type="domain" description="HAT C-terminal dimerisation" evidence="2">
    <location>
        <begin position="454"/>
        <end position="513"/>
    </location>
</feature>
<dbReference type="RefSeq" id="XP_008181604.1">
    <property type="nucleotide sequence ID" value="XM_008183382.1"/>
</dbReference>
<dbReference type="InterPro" id="IPR008906">
    <property type="entry name" value="HATC_C_dom"/>
</dbReference>
<dbReference type="AlphaFoldDB" id="A0A8R2B4R1"/>
<dbReference type="SUPFAM" id="SSF53098">
    <property type="entry name" value="Ribonuclease H-like"/>
    <property type="match status" value="1"/>
</dbReference>
<proteinExistence type="predicted"/>
<reference evidence="4" key="2">
    <citation type="submission" date="2022-06" db="UniProtKB">
        <authorList>
            <consortium name="EnsemblMetazoa"/>
        </authorList>
    </citation>
    <scope>IDENTIFICATION</scope>
</reference>
<name>A0A8R2B4R1_ACYPI</name>
<evidence type="ECO:0000313" key="4">
    <source>
        <dbReference type="EnsemblMetazoa" id="XP_008181604.1"/>
    </source>
</evidence>
<dbReference type="Proteomes" id="UP000007819">
    <property type="component" value="Chromosome X"/>
</dbReference>
<accession>A0A8R2B4R1</accession>
<dbReference type="PANTHER" id="PTHR45749">
    <property type="match status" value="1"/>
</dbReference>
<evidence type="ECO:0000313" key="5">
    <source>
        <dbReference type="Proteomes" id="UP000007819"/>
    </source>
</evidence>
<dbReference type="OrthoDB" id="6619846at2759"/>
<evidence type="ECO:0000256" key="1">
    <source>
        <dbReference type="SAM" id="Coils"/>
    </source>
</evidence>
<dbReference type="Pfam" id="PF05699">
    <property type="entry name" value="Dimer_Tnp_hAT"/>
    <property type="match status" value="1"/>
</dbReference>
<dbReference type="GO" id="GO:0046983">
    <property type="term" value="F:protein dimerization activity"/>
    <property type="evidence" value="ECO:0007669"/>
    <property type="project" value="InterPro"/>
</dbReference>
<protein>
    <recommendedName>
        <fullName evidence="6">Zinc finger MYM-type protein 1-like</fullName>
    </recommendedName>
</protein>